<dbReference type="Pfam" id="PF05170">
    <property type="entry name" value="AsmA"/>
    <property type="match status" value="2"/>
</dbReference>
<feature type="domain" description="AsmA" evidence="3">
    <location>
        <begin position="1"/>
        <end position="136"/>
    </location>
</feature>
<proteinExistence type="predicted"/>
<sequence>MQRTLKWVGIVFLVIVAAAALLLAFLDWNWLREPISSRIGTALNRRFAIQGDLDVDMGWAPRITVDKIDLENADWGSQPEMLSVDRLQFSISLPDLLKGDVVLPEISVSRPRVLLEKNAKGQGNWEFDTDNKEATDRTEFPRIGRLTLEDCQLDYRDPNTRTELAVKASAAGAAKEQGVNLQGRGRFQGDPFSLKMEGGSLLELWEKHKPYPVDLRMVAGETRVTIEGTFADPVQLKEPNLQLDLQGGSLAKLTPFIGVPLAETPPYRFSGRVTRAGERWLIHDLKGKMGSSDMAGDVEYSAPEKRPFLKADIKSHRLDFKDLAGFIGVDPKEKKEQERIFPDNPYDPKAIRSADADVNFYSDNIITPHLPIDAFKTHLKMDHGRIALEPLNFTIDIGQIASVIRLDARKDLIATKADIKIRKVPLKRLLAETRFEPESDGMFFGQILLDTTGNSVADMLGRGNGDITLLMDQGRVSNLLIELVGLDVAESLGFLLTKDKSTRIRCIIGNFKVTDGRMKTAPFVIDTVDTNIKITGRIDLGEENADLRLDASPKDVSVLSARVPLYVKGRLKSPDVSPDKTRLAAKGAASAVLGVLLTPVAAIIPWIDWGLGKDSACYAMINQAMADDAAAKKKMSQSTTGRKLPVKRKAK</sequence>
<dbReference type="Proteomes" id="UP000005090">
    <property type="component" value="Chromosome"/>
</dbReference>
<dbReference type="GO" id="GO:0005886">
    <property type="term" value="C:plasma membrane"/>
    <property type="evidence" value="ECO:0007669"/>
    <property type="project" value="TreeGrafter"/>
</dbReference>
<keyword evidence="5" id="KW-1185">Reference proteome</keyword>
<dbReference type="STRING" id="686340.Metal_2740"/>
<dbReference type="RefSeq" id="WP_005373059.1">
    <property type="nucleotide sequence ID" value="NZ_CM001475.1"/>
</dbReference>
<dbReference type="InterPro" id="IPR052894">
    <property type="entry name" value="AsmA-related"/>
</dbReference>
<feature type="domain" description="AsmA" evidence="3">
    <location>
        <begin position="175"/>
        <end position="521"/>
    </location>
</feature>
<dbReference type="eggNOG" id="COG2982">
    <property type="taxonomic scope" value="Bacteria"/>
</dbReference>
<evidence type="ECO:0000313" key="4">
    <source>
        <dbReference type="EMBL" id="EIC30439.1"/>
    </source>
</evidence>
<name>H8GKE8_METAL</name>
<gene>
    <name evidence="4" type="ORF">Metal_2740</name>
</gene>
<feature type="transmembrane region" description="Helical" evidence="2">
    <location>
        <begin position="7"/>
        <end position="31"/>
    </location>
</feature>
<reference evidence="4 5" key="1">
    <citation type="journal article" date="2013" name="Genome Announc.">
        <title>Genome Sequence of the Obligate Gammaproteobacterial Methanotroph Methylomicrobium album Strain BG8.</title>
        <authorList>
            <person name="Kits K.D."/>
            <person name="Kalyuzhnaya M.G."/>
            <person name="Klotz M.G."/>
            <person name="Jetten M.S."/>
            <person name="Op den Camp H.J."/>
            <person name="Vuilleumier S."/>
            <person name="Bringel F."/>
            <person name="Dispirito A.A."/>
            <person name="Murrell J.C."/>
            <person name="Bruce D."/>
            <person name="Cheng J.F."/>
            <person name="Copeland A."/>
            <person name="Goodwin L."/>
            <person name="Hauser L."/>
            <person name="Lajus A."/>
            <person name="Land M.L."/>
            <person name="Lapidus A."/>
            <person name="Lucas S."/>
            <person name="Medigue C."/>
            <person name="Pitluck S."/>
            <person name="Woyke T."/>
            <person name="Zeytun A."/>
            <person name="Stein L.Y."/>
        </authorList>
    </citation>
    <scope>NUCLEOTIDE SEQUENCE [LARGE SCALE GENOMIC DNA]</scope>
    <source>
        <strain evidence="4 5">BG8</strain>
    </source>
</reference>
<protein>
    <submittedName>
        <fullName evidence="4">Uncharacterized protein involved in outer membrane biogenesis</fullName>
    </submittedName>
</protein>
<evidence type="ECO:0000256" key="2">
    <source>
        <dbReference type="SAM" id="Phobius"/>
    </source>
</evidence>
<dbReference type="AlphaFoldDB" id="H8GKE8"/>
<keyword evidence="2" id="KW-1133">Transmembrane helix</keyword>
<dbReference type="InterPro" id="IPR007844">
    <property type="entry name" value="AsmA"/>
</dbReference>
<evidence type="ECO:0000256" key="1">
    <source>
        <dbReference type="SAM" id="MobiDB-lite"/>
    </source>
</evidence>
<keyword evidence="2" id="KW-0472">Membrane</keyword>
<feature type="region of interest" description="Disordered" evidence="1">
    <location>
        <begin position="631"/>
        <end position="651"/>
    </location>
</feature>
<accession>H8GKE8</accession>
<evidence type="ECO:0000259" key="3">
    <source>
        <dbReference type="Pfam" id="PF05170"/>
    </source>
</evidence>
<evidence type="ECO:0000313" key="5">
    <source>
        <dbReference type="Proteomes" id="UP000005090"/>
    </source>
</evidence>
<dbReference type="HOGENOM" id="CLU_017234_2_0_6"/>
<organism evidence="4 5">
    <name type="scientific">Methylomicrobium album BG8</name>
    <dbReference type="NCBI Taxonomy" id="686340"/>
    <lineage>
        <taxon>Bacteria</taxon>
        <taxon>Pseudomonadati</taxon>
        <taxon>Pseudomonadota</taxon>
        <taxon>Gammaproteobacteria</taxon>
        <taxon>Methylococcales</taxon>
        <taxon>Methylococcaceae</taxon>
        <taxon>Methylomicrobium</taxon>
    </lineage>
</organism>
<dbReference type="PANTHER" id="PTHR30441:SF9">
    <property type="entry name" value="ASMA FAMILY PROTEIN YHJG"/>
    <property type="match status" value="1"/>
</dbReference>
<keyword evidence="2" id="KW-0812">Transmembrane</keyword>
<dbReference type="EMBL" id="CM001475">
    <property type="protein sequence ID" value="EIC30439.1"/>
    <property type="molecule type" value="Genomic_DNA"/>
</dbReference>
<dbReference type="GO" id="GO:0090313">
    <property type="term" value="P:regulation of protein targeting to membrane"/>
    <property type="evidence" value="ECO:0007669"/>
    <property type="project" value="TreeGrafter"/>
</dbReference>
<dbReference type="PANTHER" id="PTHR30441">
    <property type="entry name" value="DUF748 DOMAIN-CONTAINING PROTEIN"/>
    <property type="match status" value="1"/>
</dbReference>